<dbReference type="AlphaFoldDB" id="A0A0A8Z1C8"/>
<evidence type="ECO:0000313" key="1">
    <source>
        <dbReference type="EMBL" id="JAD28647.1"/>
    </source>
</evidence>
<organism evidence="1">
    <name type="scientific">Arundo donax</name>
    <name type="common">Giant reed</name>
    <name type="synonym">Donax arundinaceus</name>
    <dbReference type="NCBI Taxonomy" id="35708"/>
    <lineage>
        <taxon>Eukaryota</taxon>
        <taxon>Viridiplantae</taxon>
        <taxon>Streptophyta</taxon>
        <taxon>Embryophyta</taxon>
        <taxon>Tracheophyta</taxon>
        <taxon>Spermatophyta</taxon>
        <taxon>Magnoliopsida</taxon>
        <taxon>Liliopsida</taxon>
        <taxon>Poales</taxon>
        <taxon>Poaceae</taxon>
        <taxon>PACMAD clade</taxon>
        <taxon>Arundinoideae</taxon>
        <taxon>Arundineae</taxon>
        <taxon>Arundo</taxon>
    </lineage>
</organism>
<sequence length="41" mass="4553">MTWACRRCRGNWGSLQCHWPRLGPASCPDLLDAGREGPARA</sequence>
<reference evidence="1" key="1">
    <citation type="submission" date="2014-09" db="EMBL/GenBank/DDBJ databases">
        <authorList>
            <person name="Magalhaes I.L.F."/>
            <person name="Oliveira U."/>
            <person name="Santos F.R."/>
            <person name="Vidigal T.H.D.A."/>
            <person name="Brescovit A.D."/>
            <person name="Santos A.J."/>
        </authorList>
    </citation>
    <scope>NUCLEOTIDE SEQUENCE</scope>
    <source>
        <tissue evidence="1">Shoot tissue taken approximately 20 cm above the soil surface</tissue>
    </source>
</reference>
<reference evidence="1" key="2">
    <citation type="journal article" date="2015" name="Data Brief">
        <title>Shoot transcriptome of the giant reed, Arundo donax.</title>
        <authorList>
            <person name="Barrero R.A."/>
            <person name="Guerrero F.D."/>
            <person name="Moolhuijzen P."/>
            <person name="Goolsby J.A."/>
            <person name="Tidwell J."/>
            <person name="Bellgard S.E."/>
            <person name="Bellgard M.I."/>
        </authorList>
    </citation>
    <scope>NUCLEOTIDE SEQUENCE</scope>
    <source>
        <tissue evidence="1">Shoot tissue taken approximately 20 cm above the soil surface</tissue>
    </source>
</reference>
<proteinExistence type="predicted"/>
<name>A0A0A8Z1C8_ARUDO</name>
<protein>
    <submittedName>
        <fullName evidence="1">Uncharacterized protein</fullName>
    </submittedName>
</protein>
<dbReference type="EMBL" id="GBRH01269248">
    <property type="protein sequence ID" value="JAD28647.1"/>
    <property type="molecule type" value="Transcribed_RNA"/>
</dbReference>
<accession>A0A0A8Z1C8</accession>